<keyword evidence="2" id="KW-1185">Reference proteome</keyword>
<proteinExistence type="predicted"/>
<accession>A0A7N0VDH9</accession>
<name>A0A7N0VDH9_KALFE</name>
<sequence length="50" mass="5053">MLVNSVHSSVSIMSVSPSASICCEEVLVLTPGSTQGMTAKLTEPGVLFGG</sequence>
<protein>
    <submittedName>
        <fullName evidence="1">Uncharacterized protein</fullName>
    </submittedName>
</protein>
<dbReference type="Gramene" id="Kaladp0578s0005.1.v1.1">
    <property type="protein sequence ID" value="Kaladp0578s0005.1.v1.1.CDS.1"/>
    <property type="gene ID" value="Kaladp0578s0005.v1.1"/>
</dbReference>
<dbReference type="Proteomes" id="UP000594263">
    <property type="component" value="Unplaced"/>
</dbReference>
<reference evidence="1" key="1">
    <citation type="submission" date="2021-01" db="UniProtKB">
        <authorList>
            <consortium name="EnsemblPlants"/>
        </authorList>
    </citation>
    <scope>IDENTIFICATION</scope>
</reference>
<organism evidence="1 2">
    <name type="scientific">Kalanchoe fedtschenkoi</name>
    <name type="common">Lavender scallops</name>
    <name type="synonym">South American air plant</name>
    <dbReference type="NCBI Taxonomy" id="63787"/>
    <lineage>
        <taxon>Eukaryota</taxon>
        <taxon>Viridiplantae</taxon>
        <taxon>Streptophyta</taxon>
        <taxon>Embryophyta</taxon>
        <taxon>Tracheophyta</taxon>
        <taxon>Spermatophyta</taxon>
        <taxon>Magnoliopsida</taxon>
        <taxon>eudicotyledons</taxon>
        <taxon>Gunneridae</taxon>
        <taxon>Pentapetalae</taxon>
        <taxon>Saxifragales</taxon>
        <taxon>Crassulaceae</taxon>
        <taxon>Kalanchoe</taxon>
    </lineage>
</organism>
<evidence type="ECO:0000313" key="1">
    <source>
        <dbReference type="EnsemblPlants" id="Kaladp0578s0005.1.v1.1.CDS.1"/>
    </source>
</evidence>
<dbReference type="EnsemblPlants" id="Kaladp0578s0005.1.v1.1">
    <property type="protein sequence ID" value="Kaladp0578s0005.1.v1.1.CDS.1"/>
    <property type="gene ID" value="Kaladp0578s0005.v1.1"/>
</dbReference>
<dbReference type="AlphaFoldDB" id="A0A7N0VDH9"/>
<evidence type="ECO:0000313" key="2">
    <source>
        <dbReference type="Proteomes" id="UP000594263"/>
    </source>
</evidence>